<dbReference type="Gene3D" id="3.30.70.1060">
    <property type="entry name" value="Dimeric alpha+beta barrel"/>
    <property type="match status" value="1"/>
</dbReference>
<dbReference type="InterPro" id="IPR011008">
    <property type="entry name" value="Dimeric_a/b-barrel"/>
</dbReference>
<feature type="domain" description="YCII-related" evidence="2">
    <location>
        <begin position="29"/>
        <end position="91"/>
    </location>
</feature>
<proteinExistence type="inferred from homology"/>
<evidence type="ECO:0000313" key="3">
    <source>
        <dbReference type="EMBL" id="GLH97541.1"/>
    </source>
</evidence>
<evidence type="ECO:0000259" key="2">
    <source>
        <dbReference type="Pfam" id="PF03795"/>
    </source>
</evidence>
<organism evidence="3 4">
    <name type="scientific">Phytohabitans aurantiacus</name>
    <dbReference type="NCBI Taxonomy" id="3016789"/>
    <lineage>
        <taxon>Bacteria</taxon>
        <taxon>Bacillati</taxon>
        <taxon>Actinomycetota</taxon>
        <taxon>Actinomycetes</taxon>
        <taxon>Micromonosporales</taxon>
        <taxon>Micromonosporaceae</taxon>
    </lineage>
</organism>
<dbReference type="InterPro" id="IPR005545">
    <property type="entry name" value="YCII"/>
</dbReference>
<evidence type="ECO:0000256" key="1">
    <source>
        <dbReference type="ARBA" id="ARBA00007689"/>
    </source>
</evidence>
<name>A0ABQ5QSF0_9ACTN</name>
<comment type="similarity">
    <text evidence="1">Belongs to the YciI family.</text>
</comment>
<dbReference type="Pfam" id="PF03795">
    <property type="entry name" value="YCII"/>
    <property type="match status" value="1"/>
</dbReference>
<gene>
    <name evidence="3" type="ORF">Pa4123_28160</name>
</gene>
<dbReference type="EMBL" id="BSDI01000011">
    <property type="protein sequence ID" value="GLH97541.1"/>
    <property type="molecule type" value="Genomic_DNA"/>
</dbReference>
<dbReference type="SUPFAM" id="SSF54909">
    <property type="entry name" value="Dimeric alpha+beta barrel"/>
    <property type="match status" value="1"/>
</dbReference>
<dbReference type="RefSeq" id="WP_281895523.1">
    <property type="nucleotide sequence ID" value="NZ_BSDI01000011.1"/>
</dbReference>
<dbReference type="Proteomes" id="UP001144280">
    <property type="component" value="Unassembled WGS sequence"/>
</dbReference>
<keyword evidence="4" id="KW-1185">Reference proteome</keyword>
<reference evidence="3" key="1">
    <citation type="submission" date="2022-12" db="EMBL/GenBank/DDBJ databases">
        <title>New Phytohabitans aurantiacus sp. RD004123 nov., an actinomycete isolated from soil.</title>
        <authorList>
            <person name="Triningsih D.W."/>
            <person name="Harunari E."/>
            <person name="Igarashi Y."/>
        </authorList>
    </citation>
    <scope>NUCLEOTIDE SEQUENCE</scope>
    <source>
        <strain evidence="3">RD004123</strain>
    </source>
</reference>
<comment type="caution">
    <text evidence="3">The sequence shown here is derived from an EMBL/GenBank/DDBJ whole genome shotgun (WGS) entry which is preliminary data.</text>
</comment>
<evidence type="ECO:0000313" key="4">
    <source>
        <dbReference type="Proteomes" id="UP001144280"/>
    </source>
</evidence>
<protein>
    <recommendedName>
        <fullName evidence="2">YCII-related domain-containing protein</fullName>
    </recommendedName>
</protein>
<accession>A0ABQ5QSF0</accession>
<sequence>MYPVIQRPAAARPYGAGMWIVELRFTDAPERLAARPAHRERLAELHRAGVVRMAGPLADGSGAVLIFQTRELDEVLAADPYFATPGVEVISKREWAPLTLCGPSGSPPPVPESPHRCAAC</sequence>